<dbReference type="InterPro" id="IPR002110">
    <property type="entry name" value="Ankyrin_rpt"/>
</dbReference>
<protein>
    <submittedName>
        <fullName evidence="1">LON peptidase N-terminal domain and RING finger protein 2</fullName>
    </submittedName>
</protein>
<dbReference type="Proteomes" id="UP001632037">
    <property type="component" value="Unassembled WGS sequence"/>
</dbReference>
<reference evidence="1 2" key="1">
    <citation type="submission" date="2024-09" db="EMBL/GenBank/DDBJ databases">
        <title>Genome sequencing and assembly of Phytophthora oleae, isolate VK10A, causative agent of rot of olive drupes.</title>
        <authorList>
            <person name="Conti Taguali S."/>
            <person name="Riolo M."/>
            <person name="La Spada F."/>
            <person name="Cacciola S.O."/>
            <person name="Dionisio G."/>
        </authorList>
    </citation>
    <scope>NUCLEOTIDE SEQUENCE [LARGE SCALE GENOMIC DNA]</scope>
    <source>
        <strain evidence="1 2">VK10A</strain>
    </source>
</reference>
<dbReference type="Gene3D" id="1.25.40.20">
    <property type="entry name" value="Ankyrin repeat-containing domain"/>
    <property type="match status" value="1"/>
</dbReference>
<name>A0ABD3FIR0_9STRA</name>
<dbReference type="SUPFAM" id="SSF48403">
    <property type="entry name" value="Ankyrin repeat"/>
    <property type="match status" value="1"/>
</dbReference>
<dbReference type="EMBL" id="JBIMZQ010000019">
    <property type="protein sequence ID" value="KAL3665750.1"/>
    <property type="molecule type" value="Genomic_DNA"/>
</dbReference>
<gene>
    <name evidence="1" type="primary">LONRF2_2</name>
    <name evidence="1" type="ORF">V7S43_009181</name>
</gene>
<keyword evidence="2" id="KW-1185">Reference proteome</keyword>
<accession>A0ABD3FIR0</accession>
<evidence type="ECO:0000313" key="2">
    <source>
        <dbReference type="Proteomes" id="UP001632037"/>
    </source>
</evidence>
<organism evidence="1 2">
    <name type="scientific">Phytophthora oleae</name>
    <dbReference type="NCBI Taxonomy" id="2107226"/>
    <lineage>
        <taxon>Eukaryota</taxon>
        <taxon>Sar</taxon>
        <taxon>Stramenopiles</taxon>
        <taxon>Oomycota</taxon>
        <taxon>Peronosporomycetes</taxon>
        <taxon>Peronosporales</taxon>
        <taxon>Peronosporaceae</taxon>
        <taxon>Phytophthora</taxon>
    </lineage>
</organism>
<evidence type="ECO:0000313" key="1">
    <source>
        <dbReference type="EMBL" id="KAL3665750.1"/>
    </source>
</evidence>
<proteinExistence type="predicted"/>
<sequence>MELAVENGHSDVVYWLLEHTCDIGRVPDAILIEAVLSGDLPIVKLLISCGFRVYYRRLIDLAAIEGHLELLQWLVEQNRMGEEHRVQLSSKNLNLNLQWRQPLVTGALKW</sequence>
<dbReference type="AlphaFoldDB" id="A0ABD3FIR0"/>
<comment type="caution">
    <text evidence="1">The sequence shown here is derived from an EMBL/GenBank/DDBJ whole genome shotgun (WGS) entry which is preliminary data.</text>
</comment>
<dbReference type="Pfam" id="PF12796">
    <property type="entry name" value="Ank_2"/>
    <property type="match status" value="1"/>
</dbReference>
<dbReference type="InterPro" id="IPR036770">
    <property type="entry name" value="Ankyrin_rpt-contain_sf"/>
</dbReference>